<gene>
    <name evidence="1" type="ORF">ISALK_08920</name>
</gene>
<proteinExistence type="predicted"/>
<dbReference type="AlphaFoldDB" id="A0AA43XLR7"/>
<accession>A0AA43XLR7</accession>
<evidence type="ECO:0000313" key="1">
    <source>
        <dbReference type="EMBL" id="NBG88624.1"/>
    </source>
</evidence>
<reference evidence="1 2" key="1">
    <citation type="submission" date="2019-04" db="EMBL/GenBank/DDBJ databases">
        <title>Isachenkonia alkalipeptolytica gen. nov. sp. nov. a new anaerobic, alkiliphilic organothrophic bacterium capable to reduce synthesized ferrihydrite isolated from a soda lake.</title>
        <authorList>
            <person name="Toshchakov S.V."/>
            <person name="Zavarzina D.G."/>
            <person name="Zhilina T.N."/>
            <person name="Kostrikina N.A."/>
            <person name="Kublanov I.V."/>
        </authorList>
    </citation>
    <scope>NUCLEOTIDE SEQUENCE [LARGE SCALE GENOMIC DNA]</scope>
    <source>
        <strain evidence="1 2">Z-1701</strain>
    </source>
</reference>
<protein>
    <submittedName>
        <fullName evidence="1">Uncharacterized protein</fullName>
    </submittedName>
</protein>
<comment type="caution">
    <text evidence="1">The sequence shown here is derived from an EMBL/GenBank/DDBJ whole genome shotgun (WGS) entry which is preliminary data.</text>
</comment>
<dbReference type="RefSeq" id="WP_160721411.1">
    <property type="nucleotide sequence ID" value="NZ_SUMG01000009.1"/>
</dbReference>
<dbReference type="Proteomes" id="UP000449710">
    <property type="component" value="Unassembled WGS sequence"/>
</dbReference>
<sequence>MEDFEARVLEEFSEGLESAEKEDYITKVSYEDITIDGHQGKTLQLDVDILQGIGEILYQDLSEELSPYDEVQDFISDYQDPESFTEAITENEELQQELLALLTDLESESPEPEQSLSLARARVEQIKALLSEDTSIEQRQKISIIPKENLVFRVYFLKDPAGYEDMIDEVLDLMDTIEFVE</sequence>
<dbReference type="EMBL" id="SUMG01000009">
    <property type="protein sequence ID" value="NBG88624.1"/>
    <property type="molecule type" value="Genomic_DNA"/>
</dbReference>
<organism evidence="1 2">
    <name type="scientific">Isachenkonia alkalipeptolytica</name>
    <dbReference type="NCBI Taxonomy" id="2565777"/>
    <lineage>
        <taxon>Bacteria</taxon>
        <taxon>Bacillati</taxon>
        <taxon>Bacillota</taxon>
        <taxon>Clostridia</taxon>
        <taxon>Eubacteriales</taxon>
        <taxon>Clostridiaceae</taxon>
        <taxon>Isachenkonia</taxon>
    </lineage>
</organism>
<keyword evidence="2" id="KW-1185">Reference proteome</keyword>
<name>A0AA43XLR7_9CLOT</name>
<evidence type="ECO:0000313" key="2">
    <source>
        <dbReference type="Proteomes" id="UP000449710"/>
    </source>
</evidence>